<reference evidence="2" key="1">
    <citation type="submission" date="2023-03" db="EMBL/GenBank/DDBJ databases">
        <title>Massive genome expansion in bonnet fungi (Mycena s.s.) driven by repeated elements and novel gene families across ecological guilds.</title>
        <authorList>
            <consortium name="Lawrence Berkeley National Laboratory"/>
            <person name="Harder C.B."/>
            <person name="Miyauchi S."/>
            <person name="Viragh M."/>
            <person name="Kuo A."/>
            <person name="Thoen E."/>
            <person name="Andreopoulos B."/>
            <person name="Lu D."/>
            <person name="Skrede I."/>
            <person name="Drula E."/>
            <person name="Henrissat B."/>
            <person name="Morin E."/>
            <person name="Kohler A."/>
            <person name="Barry K."/>
            <person name="LaButti K."/>
            <person name="Morin E."/>
            <person name="Salamov A."/>
            <person name="Lipzen A."/>
            <person name="Mereny Z."/>
            <person name="Hegedus B."/>
            <person name="Baldrian P."/>
            <person name="Stursova M."/>
            <person name="Weitz H."/>
            <person name="Taylor A."/>
            <person name="Grigoriev I.V."/>
            <person name="Nagy L.G."/>
            <person name="Martin F."/>
            <person name="Kauserud H."/>
        </authorList>
    </citation>
    <scope>NUCLEOTIDE SEQUENCE</scope>
    <source>
        <strain evidence="2">CBHHK188m</strain>
    </source>
</reference>
<protein>
    <submittedName>
        <fullName evidence="2">Uncharacterized protein</fullName>
    </submittedName>
</protein>
<dbReference type="Proteomes" id="UP001215280">
    <property type="component" value="Unassembled WGS sequence"/>
</dbReference>
<evidence type="ECO:0000313" key="3">
    <source>
        <dbReference type="Proteomes" id="UP001215280"/>
    </source>
</evidence>
<sequence>MAAPIQLATAYETLHGPNPGHYHFSADLIAYPADLLFPNPLELEYSPVFEPFSLEFGPYYYNDSEAETLFLLDCPPVYWLLVLARDPNRLLRIDHHHLVALFTASLPAFQTYIIAHVHGQAPMSPLPRPMAIQPFLALNPPTGSDITLPLGFCFLNSSEIPVVADSACPFTFGFYEFGLFRLLDKRIIHNVMPAIFQASSVYEPPYPSANNTSWMVVFPLLSLTSVTPELTLQQIDSQEDETFKTPPSPIVPLEGDPNKLDFPRKSKSQHTTRATPEIPVTPSGRGRRRTPHSDNLSLKGKAVDPAELAGRSPVVNPANLFDSKVVSVPASPAGRGHILRPPAPCSRSPANSRPSKRHKPHAKAPPAPPVVRISEDRDGEDFDPNAANRIPSNKRTGRPCKRVLYPCNIPSLLVDLPVAPQSLVAYPPSLGLISLRFRKIPRRLLKTLYIPEVMQQASTYRRSFPSVILLLPFMTGAVTTAMEAMVAVMVVVVEVVVLVHRPALPVVHPEVAPEVPAVPVVLVFQEVHPEAPLAVHLAVAPEVPVYLGPLVVLRRLKPTRP</sequence>
<organism evidence="2 3">
    <name type="scientific">Mycena maculata</name>
    <dbReference type="NCBI Taxonomy" id="230809"/>
    <lineage>
        <taxon>Eukaryota</taxon>
        <taxon>Fungi</taxon>
        <taxon>Dikarya</taxon>
        <taxon>Basidiomycota</taxon>
        <taxon>Agaricomycotina</taxon>
        <taxon>Agaricomycetes</taxon>
        <taxon>Agaricomycetidae</taxon>
        <taxon>Agaricales</taxon>
        <taxon>Marasmiineae</taxon>
        <taxon>Mycenaceae</taxon>
        <taxon>Mycena</taxon>
    </lineage>
</organism>
<accession>A0AAD7NUL5</accession>
<gene>
    <name evidence="2" type="ORF">DFH07DRAFT_951367</name>
</gene>
<dbReference type="EMBL" id="JARJLG010000011">
    <property type="protein sequence ID" value="KAJ7776751.1"/>
    <property type="molecule type" value="Genomic_DNA"/>
</dbReference>
<comment type="caution">
    <text evidence="2">The sequence shown here is derived from an EMBL/GenBank/DDBJ whole genome shotgun (WGS) entry which is preliminary data.</text>
</comment>
<keyword evidence="3" id="KW-1185">Reference proteome</keyword>
<name>A0AAD7NUL5_9AGAR</name>
<feature type="region of interest" description="Disordered" evidence="1">
    <location>
        <begin position="234"/>
        <end position="304"/>
    </location>
</feature>
<dbReference type="AlphaFoldDB" id="A0AAD7NUL5"/>
<proteinExistence type="predicted"/>
<evidence type="ECO:0000256" key="1">
    <source>
        <dbReference type="SAM" id="MobiDB-lite"/>
    </source>
</evidence>
<evidence type="ECO:0000313" key="2">
    <source>
        <dbReference type="EMBL" id="KAJ7776751.1"/>
    </source>
</evidence>
<feature type="region of interest" description="Disordered" evidence="1">
    <location>
        <begin position="330"/>
        <end position="395"/>
    </location>
</feature>